<accession>A0A9P7Z9F0</accession>
<name>A0A9P7Z9F0_9HELO</name>
<dbReference type="Proteomes" id="UP000887226">
    <property type="component" value="Unassembled WGS sequence"/>
</dbReference>
<dbReference type="Gene3D" id="2.170.270.10">
    <property type="entry name" value="SET domain"/>
    <property type="match status" value="1"/>
</dbReference>
<dbReference type="PANTHER" id="PTHR47643">
    <property type="entry name" value="TPR DOMAIN PROTEIN (AFU_ORTHOLOGUE AFUA_5G12710)"/>
    <property type="match status" value="1"/>
</dbReference>
<evidence type="ECO:0008006" key="3">
    <source>
        <dbReference type="Google" id="ProtNLM"/>
    </source>
</evidence>
<dbReference type="InterPro" id="IPR053209">
    <property type="entry name" value="Gramillin-biosynth_MTr"/>
</dbReference>
<keyword evidence="2" id="KW-1185">Reference proteome</keyword>
<sequence>MDPVRCVAILDEHKERLKENKKRAGARLRGLKLTNELNEYHQELALSQKLEQTAISTHSNILDVYYMATPYPPSDMPLNQLKKININDFTVETHHRGSHILLRVSSTAYRPRMCGMTNNGLVKNDVTSYQRLIVMAVVTDEAGTATPLALYYQQMEILQPAVEILPLGQVLVVKEPFWMIDERNDHCIAIHHPTDLIMLSDDDERIPEPWKSITAGMTIGDYWKRQGNTSFKAMKYQKTIEHYSRALRCPLAAGEVITIHTNRAAAYLKIGAYESVIDDTEFVKDPDHRSERALIRGAFAYYALGKYENANILLQAIARRFSLPPEAGILSSKINARLEEQRSGIYAFTDLQAAALAAPTGLDFADFQDLSTETAGRGLFTTAPVNVGQLLLVEKAFMNCYPHIKPADDNQTSTKKFQPAVLVDPHNDHATLGSHVDMIGTISRKLVQNPSLLPAFTDLYSGTYKPNNPITVVDGRPIIDTFLISNIITFNGFTTELSSKGKIIENDSGRSSDELGVGLWIMTSYINHSCCGTCGYATIGDMMIVRANANLPAGKPTSWISYFLDSDEPDLRSTKKWGFTCQCLICQDYKNTRPPTQKKRAGLKEALITSLKRESKMTTEENVSFVTDLEILQETYNCPAKDVPRLNVFHIQVPYLELLFRPPYPNPKTAAIGAIKVLEAIGYVISPRTGWPSRTRKLKIDKWGLMNIQVMNLWMFIAICYDRGNREDLFASAVEYAKLAYRICIGEDATFEASLRTIGYSLRQGDKCAREELRADI</sequence>
<reference evidence="1" key="1">
    <citation type="journal article" date="2021" name="IMA Fungus">
        <title>Genomic characterization of three marine fungi, including Emericellopsis atlantica sp. nov. with signatures of a generalist lifestyle and marine biomass degradation.</title>
        <authorList>
            <person name="Hagestad O.C."/>
            <person name="Hou L."/>
            <person name="Andersen J.H."/>
            <person name="Hansen E.H."/>
            <person name="Altermark B."/>
            <person name="Li C."/>
            <person name="Kuhnert E."/>
            <person name="Cox R.J."/>
            <person name="Crous P.W."/>
            <person name="Spatafora J.W."/>
            <person name="Lail K."/>
            <person name="Amirebrahimi M."/>
            <person name="Lipzen A."/>
            <person name="Pangilinan J."/>
            <person name="Andreopoulos W."/>
            <person name="Hayes R.D."/>
            <person name="Ng V."/>
            <person name="Grigoriev I.V."/>
            <person name="Jackson S.A."/>
            <person name="Sutton T.D.S."/>
            <person name="Dobson A.D.W."/>
            <person name="Rama T."/>
        </authorList>
    </citation>
    <scope>NUCLEOTIDE SEQUENCE</scope>
    <source>
        <strain evidence="1">TRa3180A</strain>
    </source>
</reference>
<protein>
    <recommendedName>
        <fullName evidence="3">SET domain-containing protein</fullName>
    </recommendedName>
</protein>
<organism evidence="1 2">
    <name type="scientific">Calycina marina</name>
    <dbReference type="NCBI Taxonomy" id="1763456"/>
    <lineage>
        <taxon>Eukaryota</taxon>
        <taxon>Fungi</taxon>
        <taxon>Dikarya</taxon>
        <taxon>Ascomycota</taxon>
        <taxon>Pezizomycotina</taxon>
        <taxon>Leotiomycetes</taxon>
        <taxon>Helotiales</taxon>
        <taxon>Pezizellaceae</taxon>
        <taxon>Calycina</taxon>
    </lineage>
</organism>
<proteinExistence type="predicted"/>
<dbReference type="SUPFAM" id="SSF82199">
    <property type="entry name" value="SET domain"/>
    <property type="match status" value="1"/>
</dbReference>
<dbReference type="EMBL" id="MU253760">
    <property type="protein sequence ID" value="KAG9247924.1"/>
    <property type="molecule type" value="Genomic_DNA"/>
</dbReference>
<dbReference type="AlphaFoldDB" id="A0A9P7Z9F0"/>
<evidence type="ECO:0000313" key="2">
    <source>
        <dbReference type="Proteomes" id="UP000887226"/>
    </source>
</evidence>
<dbReference type="InterPro" id="IPR046341">
    <property type="entry name" value="SET_dom_sf"/>
</dbReference>
<comment type="caution">
    <text evidence="1">The sequence shown here is derived from an EMBL/GenBank/DDBJ whole genome shotgun (WGS) entry which is preliminary data.</text>
</comment>
<dbReference type="Gene3D" id="1.25.40.10">
    <property type="entry name" value="Tetratricopeptide repeat domain"/>
    <property type="match status" value="1"/>
</dbReference>
<dbReference type="OrthoDB" id="438641at2759"/>
<evidence type="ECO:0000313" key="1">
    <source>
        <dbReference type="EMBL" id="KAG9247924.1"/>
    </source>
</evidence>
<dbReference type="InterPro" id="IPR011990">
    <property type="entry name" value="TPR-like_helical_dom_sf"/>
</dbReference>
<dbReference type="SUPFAM" id="SSF48452">
    <property type="entry name" value="TPR-like"/>
    <property type="match status" value="1"/>
</dbReference>
<gene>
    <name evidence="1" type="ORF">BJ878DRAFT_552768</name>
</gene>
<dbReference type="PANTHER" id="PTHR47643:SF2">
    <property type="entry name" value="TPR DOMAIN PROTEIN (AFU_ORTHOLOGUE AFUA_5G12710)"/>
    <property type="match status" value="1"/>
</dbReference>